<dbReference type="AlphaFoldDB" id="A0A0C9UJ48"/>
<evidence type="ECO:0000313" key="3">
    <source>
        <dbReference type="Proteomes" id="UP000054279"/>
    </source>
</evidence>
<evidence type="ECO:0000313" key="2">
    <source>
        <dbReference type="EMBL" id="KIJ43103.1"/>
    </source>
</evidence>
<gene>
    <name evidence="2" type="ORF">M422DRAFT_253603</name>
</gene>
<dbReference type="EMBL" id="KN837125">
    <property type="protein sequence ID" value="KIJ43103.1"/>
    <property type="molecule type" value="Genomic_DNA"/>
</dbReference>
<name>A0A0C9UJ48_SPHS4</name>
<feature type="region of interest" description="Disordered" evidence="1">
    <location>
        <begin position="33"/>
        <end position="58"/>
    </location>
</feature>
<feature type="compositionally biased region" description="Polar residues" evidence="1">
    <location>
        <begin position="36"/>
        <end position="55"/>
    </location>
</feature>
<evidence type="ECO:0000256" key="1">
    <source>
        <dbReference type="SAM" id="MobiDB-lite"/>
    </source>
</evidence>
<organism evidence="2 3">
    <name type="scientific">Sphaerobolus stellatus (strain SS14)</name>
    <dbReference type="NCBI Taxonomy" id="990650"/>
    <lineage>
        <taxon>Eukaryota</taxon>
        <taxon>Fungi</taxon>
        <taxon>Dikarya</taxon>
        <taxon>Basidiomycota</taxon>
        <taxon>Agaricomycotina</taxon>
        <taxon>Agaricomycetes</taxon>
        <taxon>Phallomycetidae</taxon>
        <taxon>Geastrales</taxon>
        <taxon>Sphaerobolaceae</taxon>
        <taxon>Sphaerobolus</taxon>
    </lineage>
</organism>
<protein>
    <submittedName>
        <fullName evidence="2">Uncharacterized protein</fullName>
    </submittedName>
</protein>
<dbReference type="HOGENOM" id="CLU_2051163_0_0_1"/>
<dbReference type="Proteomes" id="UP000054279">
    <property type="component" value="Unassembled WGS sequence"/>
</dbReference>
<proteinExistence type="predicted"/>
<keyword evidence="3" id="KW-1185">Reference proteome</keyword>
<reference evidence="2 3" key="1">
    <citation type="submission" date="2014-06" db="EMBL/GenBank/DDBJ databases">
        <title>Evolutionary Origins and Diversification of the Mycorrhizal Mutualists.</title>
        <authorList>
            <consortium name="DOE Joint Genome Institute"/>
            <consortium name="Mycorrhizal Genomics Consortium"/>
            <person name="Kohler A."/>
            <person name="Kuo A."/>
            <person name="Nagy L.G."/>
            <person name="Floudas D."/>
            <person name="Copeland A."/>
            <person name="Barry K.W."/>
            <person name="Cichocki N."/>
            <person name="Veneault-Fourrey C."/>
            <person name="LaButti K."/>
            <person name="Lindquist E.A."/>
            <person name="Lipzen A."/>
            <person name="Lundell T."/>
            <person name="Morin E."/>
            <person name="Murat C."/>
            <person name="Riley R."/>
            <person name="Ohm R."/>
            <person name="Sun H."/>
            <person name="Tunlid A."/>
            <person name="Henrissat B."/>
            <person name="Grigoriev I.V."/>
            <person name="Hibbett D.S."/>
            <person name="Martin F."/>
        </authorList>
    </citation>
    <scope>NUCLEOTIDE SEQUENCE [LARGE SCALE GENOMIC DNA]</scope>
    <source>
        <strain evidence="2 3">SS14</strain>
    </source>
</reference>
<accession>A0A0C9UJ48</accession>
<sequence>MEDWYGGSRAKKEIRALQRGIRETWQGKVRGAYPTANLSSTSPGVAHPNTTSRVPQNPMKRDALQLKQHFLTHYAPWLPAISLFATSTSIPLTISPFLSTTASRTWPTPLPYSTISSLRA</sequence>